<dbReference type="GO" id="GO:0030154">
    <property type="term" value="P:cell differentiation"/>
    <property type="evidence" value="ECO:0007669"/>
    <property type="project" value="TreeGrafter"/>
</dbReference>
<keyword evidence="2" id="KW-0863">Zinc-finger</keyword>
<name>A0A7R9M1I6_9ACAR</name>
<evidence type="ECO:0000313" key="9">
    <source>
        <dbReference type="Proteomes" id="UP000728032"/>
    </source>
</evidence>
<organism evidence="8">
    <name type="scientific">Oppiella nova</name>
    <dbReference type="NCBI Taxonomy" id="334625"/>
    <lineage>
        <taxon>Eukaryota</taxon>
        <taxon>Metazoa</taxon>
        <taxon>Ecdysozoa</taxon>
        <taxon>Arthropoda</taxon>
        <taxon>Chelicerata</taxon>
        <taxon>Arachnida</taxon>
        <taxon>Acari</taxon>
        <taxon>Acariformes</taxon>
        <taxon>Sarcoptiformes</taxon>
        <taxon>Oribatida</taxon>
        <taxon>Brachypylina</taxon>
        <taxon>Oppioidea</taxon>
        <taxon>Oppiidae</taxon>
        <taxon>Oppiella</taxon>
    </lineage>
</organism>
<evidence type="ECO:0000256" key="7">
    <source>
        <dbReference type="ARBA" id="ARBA00023170"/>
    </source>
</evidence>
<dbReference type="GO" id="GO:0008270">
    <property type="term" value="F:zinc ion binding"/>
    <property type="evidence" value="ECO:0007669"/>
    <property type="project" value="UniProtKB-KW"/>
</dbReference>
<gene>
    <name evidence="8" type="ORF">ONB1V03_LOCUS8268</name>
</gene>
<dbReference type="GO" id="GO:0000978">
    <property type="term" value="F:RNA polymerase II cis-regulatory region sequence-specific DNA binding"/>
    <property type="evidence" value="ECO:0007669"/>
    <property type="project" value="TreeGrafter"/>
</dbReference>
<dbReference type="GO" id="GO:0000122">
    <property type="term" value="P:negative regulation of transcription by RNA polymerase II"/>
    <property type="evidence" value="ECO:0007669"/>
    <property type="project" value="TreeGrafter"/>
</dbReference>
<dbReference type="SUPFAM" id="SSF48508">
    <property type="entry name" value="Nuclear receptor ligand-binding domain"/>
    <property type="match status" value="1"/>
</dbReference>
<keyword evidence="9" id="KW-1185">Reference proteome</keyword>
<protein>
    <submittedName>
        <fullName evidence="8">Uncharacterized protein</fullName>
    </submittedName>
</protein>
<dbReference type="EMBL" id="CAJPVJ010004624">
    <property type="protein sequence ID" value="CAG2168784.1"/>
    <property type="molecule type" value="Genomic_DNA"/>
</dbReference>
<evidence type="ECO:0000256" key="2">
    <source>
        <dbReference type="ARBA" id="ARBA00022771"/>
    </source>
</evidence>
<evidence type="ECO:0000313" key="8">
    <source>
        <dbReference type="EMBL" id="CAD7651363.1"/>
    </source>
</evidence>
<dbReference type="GO" id="GO:0045944">
    <property type="term" value="P:positive regulation of transcription by RNA polymerase II"/>
    <property type="evidence" value="ECO:0007669"/>
    <property type="project" value="TreeGrafter"/>
</dbReference>
<keyword evidence="1" id="KW-0479">Metal-binding</keyword>
<evidence type="ECO:0000256" key="3">
    <source>
        <dbReference type="ARBA" id="ARBA00022833"/>
    </source>
</evidence>
<evidence type="ECO:0000256" key="1">
    <source>
        <dbReference type="ARBA" id="ARBA00022723"/>
    </source>
</evidence>
<dbReference type="AlphaFoldDB" id="A0A7R9M1I6"/>
<keyword evidence="7" id="KW-0675">Receptor</keyword>
<dbReference type="PANTHER" id="PTHR24082">
    <property type="entry name" value="NUCLEAR HORMONE RECEPTOR"/>
    <property type="match status" value="1"/>
</dbReference>
<keyword evidence="4" id="KW-0805">Transcription regulation</keyword>
<evidence type="ECO:0000256" key="6">
    <source>
        <dbReference type="ARBA" id="ARBA00023163"/>
    </source>
</evidence>
<dbReference type="InterPro" id="IPR035500">
    <property type="entry name" value="NHR-like_dom_sf"/>
</dbReference>
<reference evidence="8" key="1">
    <citation type="submission" date="2020-11" db="EMBL/GenBank/DDBJ databases">
        <authorList>
            <person name="Tran Van P."/>
        </authorList>
    </citation>
    <scope>NUCLEOTIDE SEQUENCE</scope>
</reference>
<dbReference type="InterPro" id="IPR050234">
    <property type="entry name" value="Nuclear_hormone_rcpt_NR1"/>
</dbReference>
<proteinExistence type="predicted"/>
<evidence type="ECO:0000256" key="4">
    <source>
        <dbReference type="ARBA" id="ARBA00023015"/>
    </source>
</evidence>
<dbReference type="GO" id="GO:0004879">
    <property type="term" value="F:nuclear receptor activity"/>
    <property type="evidence" value="ECO:0007669"/>
    <property type="project" value="TreeGrafter"/>
</dbReference>
<keyword evidence="6" id="KW-0804">Transcription</keyword>
<dbReference type="PANTHER" id="PTHR24082:SF283">
    <property type="entry name" value="NUCLEAR HORMONE RECEPTOR HR96"/>
    <property type="match status" value="1"/>
</dbReference>
<dbReference type="EMBL" id="OC919449">
    <property type="protein sequence ID" value="CAD7651363.1"/>
    <property type="molecule type" value="Genomic_DNA"/>
</dbReference>
<accession>A0A7R9M1I6</accession>
<keyword evidence="5" id="KW-0238">DNA-binding</keyword>
<sequence length="131" mass="15506">MTKHISISLLKAIILFNPNRPNLSHKLNVKLEQQLYIYLLQRYLLLKCRSKPESQTMLQKLMTMLMDVHFVSELELTHVPMYKELTDYNGINELERNRIRELMSASNLTAIVLFNPNRPHLTHRHNVKTLL</sequence>
<dbReference type="Gene3D" id="1.10.565.10">
    <property type="entry name" value="Retinoid X Receptor"/>
    <property type="match status" value="1"/>
</dbReference>
<dbReference type="Proteomes" id="UP000728032">
    <property type="component" value="Unassembled WGS sequence"/>
</dbReference>
<keyword evidence="3" id="KW-0862">Zinc</keyword>
<evidence type="ECO:0000256" key="5">
    <source>
        <dbReference type="ARBA" id="ARBA00023125"/>
    </source>
</evidence>